<dbReference type="InterPro" id="IPR029058">
    <property type="entry name" value="AB_hydrolase_fold"/>
</dbReference>
<feature type="binding site" evidence="6">
    <location>
        <position position="22"/>
    </location>
    <ligand>
        <name>substrate</name>
    </ligand>
</feature>
<dbReference type="PANTHER" id="PTHR43194">
    <property type="entry name" value="HYDROLASE ALPHA/BETA FOLD FAMILY"/>
    <property type="match status" value="1"/>
</dbReference>
<evidence type="ECO:0000313" key="9">
    <source>
        <dbReference type="Proteomes" id="UP000010297"/>
    </source>
</evidence>
<feature type="binding site" evidence="6">
    <location>
        <begin position="145"/>
        <end position="149"/>
    </location>
    <ligand>
        <name>substrate</name>
    </ligand>
</feature>
<evidence type="ECO:0000259" key="7">
    <source>
        <dbReference type="Pfam" id="PF00561"/>
    </source>
</evidence>
<reference evidence="8 9" key="1">
    <citation type="submission" date="2012-02" db="EMBL/GenBank/DDBJ databases">
        <title>Whole genome shotgun sequence of Escherichia hermannii NBRC 105704.</title>
        <authorList>
            <person name="Yoshida I."/>
            <person name="Hosoyama A."/>
            <person name="Tsuchikane K."/>
            <person name="Katsumata H."/>
            <person name="Yamazaki S."/>
            <person name="Fujita N."/>
        </authorList>
    </citation>
    <scope>NUCLEOTIDE SEQUENCE [LARGE SCALE GENOMIC DNA]</scope>
    <source>
        <strain evidence="8 9">NBRC 105704</strain>
    </source>
</reference>
<dbReference type="RefSeq" id="WP_002436469.1">
    <property type="nucleotide sequence ID" value="NZ_BAFF01000007.1"/>
</dbReference>
<dbReference type="Gene3D" id="3.40.50.1820">
    <property type="entry name" value="alpha/beta hydrolase"/>
    <property type="match status" value="1"/>
</dbReference>
<evidence type="ECO:0000313" key="8">
    <source>
        <dbReference type="EMBL" id="GAB52504.1"/>
    </source>
</evidence>
<comment type="similarity">
    <text evidence="6">Belongs to the AB hydrolase superfamily. Carboxylesterase BioH family.</text>
</comment>
<proteinExistence type="inferred from homology"/>
<name>H5V3E6_ATLHE</name>
<comment type="caution">
    <text evidence="8">The sequence shown here is derived from an EMBL/GenBank/DDBJ whole genome shotgun (WGS) entry which is preliminary data.</text>
</comment>
<keyword evidence="5 6" id="KW-0378">Hydrolase</keyword>
<dbReference type="UniPathway" id="UPA00078"/>
<evidence type="ECO:0000256" key="1">
    <source>
        <dbReference type="ARBA" id="ARBA00004496"/>
    </source>
</evidence>
<dbReference type="InterPro" id="IPR050228">
    <property type="entry name" value="Carboxylesterase_BioH"/>
</dbReference>
<dbReference type="EC" id="3.1.1.85" evidence="6"/>
<dbReference type="SUPFAM" id="SSF53474">
    <property type="entry name" value="alpha/beta-Hydrolases"/>
    <property type="match status" value="1"/>
</dbReference>
<feature type="binding site" evidence="6">
    <location>
        <begin position="82"/>
        <end position="83"/>
    </location>
    <ligand>
        <name>substrate</name>
    </ligand>
</feature>
<feature type="active site" evidence="6">
    <location>
        <position position="209"/>
    </location>
</feature>
<gene>
    <name evidence="6 8" type="primary">bioH</name>
    <name evidence="8" type="ORF">EH105704_07_00710</name>
</gene>
<protein>
    <recommendedName>
        <fullName evidence="6">Pimeloyl-[acyl-carrier protein] methyl ester esterase</fullName>
        <ecNumber evidence="6">3.1.1.85</ecNumber>
    </recommendedName>
    <alternativeName>
        <fullName evidence="6">Biotin synthesis protein BioH</fullName>
    </alternativeName>
    <alternativeName>
        <fullName evidence="6">Carboxylesterase BioH</fullName>
    </alternativeName>
</protein>
<comment type="catalytic activity">
    <reaction evidence="6">
        <text>6-carboxyhexanoyl-[ACP] methyl ester + H2O = 6-carboxyhexanoyl-[ACP] + methanol + H(+)</text>
        <dbReference type="Rhea" id="RHEA:42700"/>
        <dbReference type="Rhea" id="RHEA-COMP:9955"/>
        <dbReference type="Rhea" id="RHEA-COMP:10186"/>
        <dbReference type="ChEBI" id="CHEBI:15377"/>
        <dbReference type="ChEBI" id="CHEBI:15378"/>
        <dbReference type="ChEBI" id="CHEBI:17790"/>
        <dbReference type="ChEBI" id="CHEBI:78846"/>
        <dbReference type="ChEBI" id="CHEBI:82735"/>
        <dbReference type="EC" id="3.1.1.85"/>
    </reaction>
</comment>
<dbReference type="AlphaFoldDB" id="H5V3E6"/>
<keyword evidence="4 6" id="KW-0093">Biotin biosynthesis</keyword>
<comment type="function">
    <text evidence="6">The physiological role of BioH is to remove the methyl group introduced by BioC when the pimeloyl moiety is complete. It allows to synthesize pimeloyl-ACP via the fatty acid synthetic pathway through the hydrolysis of the ester bonds of pimeloyl-ACP esters.</text>
</comment>
<dbReference type="GO" id="GO:0005737">
    <property type="term" value="C:cytoplasm"/>
    <property type="evidence" value="ECO:0007669"/>
    <property type="project" value="UniProtKB-SubCell"/>
</dbReference>
<evidence type="ECO:0000256" key="4">
    <source>
        <dbReference type="ARBA" id="ARBA00022756"/>
    </source>
</evidence>
<feature type="binding site" evidence="6">
    <location>
        <position position="237"/>
    </location>
    <ligand>
        <name>substrate</name>
    </ligand>
</feature>
<comment type="subcellular location">
    <subcellularLocation>
        <location evidence="1 6">Cytoplasm</location>
    </subcellularLocation>
</comment>
<dbReference type="Proteomes" id="UP000010297">
    <property type="component" value="Unassembled WGS sequence"/>
</dbReference>
<dbReference type="GeneID" id="92830358"/>
<dbReference type="NCBIfam" id="TIGR01738">
    <property type="entry name" value="bioH"/>
    <property type="match status" value="1"/>
</dbReference>
<accession>H5V3E6</accession>
<evidence type="ECO:0000256" key="6">
    <source>
        <dbReference type="HAMAP-Rule" id="MF_01260"/>
    </source>
</evidence>
<comment type="pathway">
    <text evidence="6">Cofactor biosynthesis; biotin biosynthesis.</text>
</comment>
<sequence>MNDIWWQTRGEGNVHLVLLHGWGLNAGVWDCITQQLASQFTLHLVDLPGYGRSGGFGAMDLDAMAQCVLRQAPDRAIWLGWSLGGLVASQIALTHPERVEALVTVASSPCFSAHEEEQWPGIKPAVLAGFQRQLSEDFQRTVERFLALQTLGTESARQDARRLKAIVLDAPVPSVDVLNGGLEILRTADLRAGLDGLRLPFWRLYGRLDGLVPRRVAGLLDTRYPQSPSLMFDKAAHAPFISHPDEFCESLLRIRHCLENNRNPSDT</sequence>
<keyword evidence="9" id="KW-1185">Reference proteome</keyword>
<dbReference type="HAMAP" id="MF_01260">
    <property type="entry name" value="Carboxylester"/>
    <property type="match status" value="1"/>
</dbReference>
<feature type="active site" evidence="6">
    <location>
        <position position="237"/>
    </location>
</feature>
<evidence type="ECO:0000256" key="2">
    <source>
        <dbReference type="ARBA" id="ARBA00022487"/>
    </source>
</evidence>
<comment type="subunit">
    <text evidence="6">Monomer.</text>
</comment>
<dbReference type="eggNOG" id="COG0596">
    <property type="taxonomic scope" value="Bacteria"/>
</dbReference>
<evidence type="ECO:0000256" key="3">
    <source>
        <dbReference type="ARBA" id="ARBA00022490"/>
    </source>
</evidence>
<dbReference type="Pfam" id="PF00561">
    <property type="entry name" value="Abhydrolase_1"/>
    <property type="match status" value="1"/>
</dbReference>
<dbReference type="InterPro" id="IPR010076">
    <property type="entry name" value="BioH"/>
</dbReference>
<dbReference type="InterPro" id="IPR000073">
    <property type="entry name" value="AB_hydrolase_1"/>
</dbReference>
<keyword evidence="2 6" id="KW-0719">Serine esterase</keyword>
<dbReference type="EMBL" id="BAFF01000007">
    <property type="protein sequence ID" value="GAB52504.1"/>
    <property type="molecule type" value="Genomic_DNA"/>
</dbReference>
<dbReference type="FunFam" id="3.40.50.1820:FF:000045">
    <property type="entry name" value="Pimeloyl-[acyl-carrier protein] methyl ester esterase"/>
    <property type="match status" value="1"/>
</dbReference>
<keyword evidence="3 6" id="KW-0963">Cytoplasm</keyword>
<dbReference type="PANTHER" id="PTHR43194:SF5">
    <property type="entry name" value="PIMELOYL-[ACYL-CARRIER PROTEIN] METHYL ESTER ESTERASE"/>
    <property type="match status" value="1"/>
</dbReference>
<feature type="active site" description="Nucleophile" evidence="6">
    <location>
        <position position="82"/>
    </location>
</feature>
<dbReference type="NCBIfam" id="NF007674">
    <property type="entry name" value="PRK10349.1"/>
    <property type="match status" value="1"/>
</dbReference>
<feature type="domain" description="AB hydrolase-1" evidence="7">
    <location>
        <begin position="15"/>
        <end position="244"/>
    </location>
</feature>
<organism evidence="8 9">
    <name type="scientific">Atlantibacter hermannii NBRC 105704</name>
    <dbReference type="NCBI Taxonomy" id="1115512"/>
    <lineage>
        <taxon>Bacteria</taxon>
        <taxon>Pseudomonadati</taxon>
        <taxon>Pseudomonadota</taxon>
        <taxon>Gammaproteobacteria</taxon>
        <taxon>Enterobacterales</taxon>
        <taxon>Enterobacteriaceae</taxon>
        <taxon>Atlantibacter</taxon>
    </lineage>
</organism>
<dbReference type="GO" id="GO:0009102">
    <property type="term" value="P:biotin biosynthetic process"/>
    <property type="evidence" value="ECO:0007669"/>
    <property type="project" value="UniProtKB-UniRule"/>
</dbReference>
<evidence type="ECO:0000256" key="5">
    <source>
        <dbReference type="ARBA" id="ARBA00022801"/>
    </source>
</evidence>
<dbReference type="GO" id="GO:0090499">
    <property type="term" value="F:pimelyl-[acyl-carrier protein] methyl ester esterase activity"/>
    <property type="evidence" value="ECO:0007669"/>
    <property type="project" value="UniProtKB-EC"/>
</dbReference>